<dbReference type="AlphaFoldDB" id="A0A9W5F3D7"/>
<dbReference type="Proteomes" id="UP000191933">
    <property type="component" value="Unassembled WGS sequence"/>
</dbReference>
<gene>
    <name evidence="1" type="ORF">AGR2A_pa40014</name>
</gene>
<reference evidence="1 2" key="1">
    <citation type="submission" date="2016-01" db="EMBL/GenBank/DDBJ databases">
        <authorList>
            <person name="Regsiter A."/>
            <person name="william w."/>
        </authorList>
    </citation>
    <scope>NUCLEOTIDE SEQUENCE [LARGE SCALE GENOMIC DNA]</scope>
    <source>
        <strain evidence="1 2">CFBP 5494</strain>
    </source>
</reference>
<sequence length="60" mass="6434">MPCEPRGELSELLTVQFVEALRHFVSEGIGDNTLWALTSDLAYLAVLDLASSGIPYPVGA</sequence>
<proteinExistence type="predicted"/>
<dbReference type="RefSeq" id="WP_072492746.1">
    <property type="nucleotide sequence ID" value="NZ_LT009720.1"/>
</dbReference>
<evidence type="ECO:0000313" key="1">
    <source>
        <dbReference type="EMBL" id="CUX01938.1"/>
    </source>
</evidence>
<accession>A0A9W5F3D7</accession>
<comment type="caution">
    <text evidence="1">The sequence shown here is derived from an EMBL/GenBank/DDBJ whole genome shotgun (WGS) entry which is preliminary data.</text>
</comment>
<keyword evidence="2" id="KW-1185">Reference proteome</keyword>
<organism evidence="1 2">
    <name type="scientific">Agrobacterium genomosp. 2 str. CFBP 5494</name>
    <dbReference type="NCBI Taxonomy" id="1183436"/>
    <lineage>
        <taxon>Bacteria</taxon>
        <taxon>Pseudomonadati</taxon>
        <taxon>Pseudomonadota</taxon>
        <taxon>Alphaproteobacteria</taxon>
        <taxon>Hyphomicrobiales</taxon>
        <taxon>Rhizobiaceae</taxon>
        <taxon>Rhizobium/Agrobacterium group</taxon>
        <taxon>Agrobacterium</taxon>
        <taxon>Agrobacterium tumefaciens complex</taxon>
    </lineage>
</organism>
<protein>
    <submittedName>
        <fullName evidence="1">Uncharacterized protein</fullName>
    </submittedName>
</protein>
<evidence type="ECO:0000313" key="2">
    <source>
        <dbReference type="Proteomes" id="UP000191933"/>
    </source>
</evidence>
<dbReference type="EMBL" id="FBVY01000042">
    <property type="protein sequence ID" value="CUX01938.1"/>
    <property type="molecule type" value="Genomic_DNA"/>
</dbReference>
<name>A0A9W5F3D7_9HYPH</name>